<dbReference type="AlphaFoldDB" id="A0A0P1BDG2"/>
<reference evidence="1 2" key="1">
    <citation type="submission" date="2014-09" db="EMBL/GenBank/DDBJ databases">
        <authorList>
            <person name="Magalhaes I.L.F."/>
            <person name="Oliveira U."/>
            <person name="Santos F.R."/>
            <person name="Vidigal T.H.D.A."/>
            <person name="Brescovit A.D."/>
            <person name="Santos A.J."/>
        </authorList>
    </citation>
    <scope>NUCLEOTIDE SEQUENCE [LARGE SCALE GENOMIC DNA]</scope>
</reference>
<keyword evidence="2" id="KW-1185">Reference proteome</keyword>
<organism evidence="1 2">
    <name type="scientific">Ceraceosorus bombacis</name>
    <dbReference type="NCBI Taxonomy" id="401625"/>
    <lineage>
        <taxon>Eukaryota</taxon>
        <taxon>Fungi</taxon>
        <taxon>Dikarya</taxon>
        <taxon>Basidiomycota</taxon>
        <taxon>Ustilaginomycotina</taxon>
        <taxon>Exobasidiomycetes</taxon>
        <taxon>Ceraceosorales</taxon>
        <taxon>Ceraceosoraceae</taxon>
        <taxon>Ceraceosorus</taxon>
    </lineage>
</organism>
<dbReference type="PROSITE" id="PS51257">
    <property type="entry name" value="PROKAR_LIPOPROTEIN"/>
    <property type="match status" value="1"/>
</dbReference>
<dbReference type="EMBL" id="CCYA01000221">
    <property type="protein sequence ID" value="CEH13441.1"/>
    <property type="molecule type" value="Genomic_DNA"/>
</dbReference>
<sequence>MKLADRLVNFQHFVLTLGQVSSSCLNLSLRTSSEFEASRSQLQPNTQHLL</sequence>
<name>A0A0P1BDG2_9BASI</name>
<accession>A0A0P1BDG2</accession>
<evidence type="ECO:0000313" key="1">
    <source>
        <dbReference type="EMBL" id="CEH13441.1"/>
    </source>
</evidence>
<protein>
    <submittedName>
        <fullName evidence="1">Uncharacterized protein</fullName>
    </submittedName>
</protein>
<proteinExistence type="predicted"/>
<dbReference type="Proteomes" id="UP000054845">
    <property type="component" value="Unassembled WGS sequence"/>
</dbReference>
<evidence type="ECO:0000313" key="2">
    <source>
        <dbReference type="Proteomes" id="UP000054845"/>
    </source>
</evidence>